<dbReference type="Proteomes" id="UP001176471">
    <property type="component" value="Unassembled WGS sequence"/>
</dbReference>
<dbReference type="InterPro" id="IPR036271">
    <property type="entry name" value="Tet_transcr_reg_TetR-rel_C_sf"/>
</dbReference>
<dbReference type="InterPro" id="IPR050109">
    <property type="entry name" value="HTH-type_TetR-like_transc_reg"/>
</dbReference>
<dbReference type="SUPFAM" id="SSF48498">
    <property type="entry name" value="Tetracyclin repressor-like, C-terminal domain"/>
    <property type="match status" value="1"/>
</dbReference>
<comment type="caution">
    <text evidence="4">The sequence shown here is derived from an EMBL/GenBank/DDBJ whole genome shotgun (WGS) entry which is preliminary data.</text>
</comment>
<feature type="DNA-binding region" description="H-T-H motif" evidence="2">
    <location>
        <begin position="41"/>
        <end position="60"/>
    </location>
</feature>
<name>A0ABT8ZK16_9SPHN</name>
<dbReference type="InterPro" id="IPR039536">
    <property type="entry name" value="TetR_C_Proteobacteria"/>
</dbReference>
<dbReference type="Gene3D" id="1.10.357.10">
    <property type="entry name" value="Tetracycline Repressor, domain 2"/>
    <property type="match status" value="1"/>
</dbReference>
<reference evidence="4" key="1">
    <citation type="submission" date="2023-07" db="EMBL/GenBank/DDBJ databases">
        <title>Bacterial whole genome sequence for Sphingobium sp. HBC34.</title>
        <authorList>
            <person name="Le V."/>
            <person name="Ko S.-R."/>
            <person name="Ahn C.-Y."/>
            <person name="Oh H.-M."/>
        </authorList>
    </citation>
    <scope>NUCLEOTIDE SEQUENCE</scope>
    <source>
        <strain evidence="4">HBC34</strain>
    </source>
</reference>
<dbReference type="RefSeq" id="WP_304535056.1">
    <property type="nucleotide sequence ID" value="NZ_JAUQOM010000002.1"/>
</dbReference>
<proteinExistence type="predicted"/>
<evidence type="ECO:0000256" key="2">
    <source>
        <dbReference type="PROSITE-ProRule" id="PRU00335"/>
    </source>
</evidence>
<dbReference type="PANTHER" id="PTHR30055:SF146">
    <property type="entry name" value="HTH-TYPE TRANSCRIPTIONAL DUAL REGULATOR CECR"/>
    <property type="match status" value="1"/>
</dbReference>
<accession>A0ABT8ZK16</accession>
<evidence type="ECO:0000313" key="5">
    <source>
        <dbReference type="Proteomes" id="UP001176471"/>
    </source>
</evidence>
<dbReference type="Pfam" id="PF00440">
    <property type="entry name" value="TetR_N"/>
    <property type="match status" value="1"/>
</dbReference>
<feature type="domain" description="HTH tetR-type" evidence="3">
    <location>
        <begin position="18"/>
        <end position="78"/>
    </location>
</feature>
<dbReference type="EMBL" id="JAUQOM010000002">
    <property type="protein sequence ID" value="MDO7834561.1"/>
    <property type="molecule type" value="Genomic_DNA"/>
</dbReference>
<dbReference type="InterPro" id="IPR001647">
    <property type="entry name" value="HTH_TetR"/>
</dbReference>
<gene>
    <name evidence="4" type="ORF">Q4610_05830</name>
</gene>
<dbReference type="PRINTS" id="PR00455">
    <property type="entry name" value="HTHTETR"/>
</dbReference>
<keyword evidence="5" id="KW-1185">Reference proteome</keyword>
<protein>
    <submittedName>
        <fullName evidence="4">TetR/AcrR family transcriptional regulator</fullName>
    </submittedName>
</protein>
<evidence type="ECO:0000313" key="4">
    <source>
        <dbReference type="EMBL" id="MDO7834561.1"/>
    </source>
</evidence>
<evidence type="ECO:0000259" key="3">
    <source>
        <dbReference type="PROSITE" id="PS50977"/>
    </source>
</evidence>
<evidence type="ECO:0000256" key="1">
    <source>
        <dbReference type="ARBA" id="ARBA00023125"/>
    </source>
</evidence>
<dbReference type="InterPro" id="IPR009057">
    <property type="entry name" value="Homeodomain-like_sf"/>
</dbReference>
<dbReference type="SUPFAM" id="SSF46689">
    <property type="entry name" value="Homeodomain-like"/>
    <property type="match status" value="1"/>
</dbReference>
<sequence length="224" mass="24910">MTKPECTPIPSKREARRQDRRDMILTVAQGYFLAHGYAGTSMSGIAAELGGSKGTLWSHFRSKEELFAASLERVANAYRAELSQILDPCGALEPTLHRACQSLIEKMTSPDAIAFHRLIISEGRRFPELAQIFFDLAPKNTRLLLADFLDGAMTRGQLRRTDPVAAARALMALVMAGSHHQMLMGQIDQPDPAHIRDDVDFAMDLFLRAYAIRDMDEPARPVVS</sequence>
<dbReference type="Pfam" id="PF14246">
    <property type="entry name" value="TetR_C_7"/>
    <property type="match status" value="1"/>
</dbReference>
<dbReference type="PANTHER" id="PTHR30055">
    <property type="entry name" value="HTH-TYPE TRANSCRIPTIONAL REGULATOR RUTR"/>
    <property type="match status" value="1"/>
</dbReference>
<keyword evidence="1 2" id="KW-0238">DNA-binding</keyword>
<organism evidence="4 5">
    <name type="scientific">Sphingobium cyanobacteriorum</name>
    <dbReference type="NCBI Taxonomy" id="3063954"/>
    <lineage>
        <taxon>Bacteria</taxon>
        <taxon>Pseudomonadati</taxon>
        <taxon>Pseudomonadota</taxon>
        <taxon>Alphaproteobacteria</taxon>
        <taxon>Sphingomonadales</taxon>
        <taxon>Sphingomonadaceae</taxon>
        <taxon>Sphingobium</taxon>
    </lineage>
</organism>
<dbReference type="PROSITE" id="PS50977">
    <property type="entry name" value="HTH_TETR_2"/>
    <property type="match status" value="1"/>
</dbReference>